<feature type="domain" description="Histidine kinase" evidence="15">
    <location>
        <begin position="220"/>
        <end position="417"/>
    </location>
</feature>
<evidence type="ECO:0000256" key="10">
    <source>
        <dbReference type="ARBA" id="ARBA00022840"/>
    </source>
</evidence>
<dbReference type="EC" id="2.7.13.3" evidence="3"/>
<dbReference type="Gene3D" id="3.30.565.10">
    <property type="entry name" value="Histidine kinase-like ATPase, C-terminal domain"/>
    <property type="match status" value="1"/>
</dbReference>
<keyword evidence="7 14" id="KW-0812">Transmembrane</keyword>
<evidence type="ECO:0000256" key="5">
    <source>
        <dbReference type="ARBA" id="ARBA00022553"/>
    </source>
</evidence>
<comment type="catalytic activity">
    <reaction evidence="1">
        <text>ATP + protein L-histidine = ADP + protein N-phospho-L-histidine.</text>
        <dbReference type="EC" id="2.7.13.3"/>
    </reaction>
</comment>
<dbReference type="InterPro" id="IPR036890">
    <property type="entry name" value="HATPase_C_sf"/>
</dbReference>
<evidence type="ECO:0000256" key="3">
    <source>
        <dbReference type="ARBA" id="ARBA00012438"/>
    </source>
</evidence>
<dbReference type="Pfam" id="PF02518">
    <property type="entry name" value="HATPase_c"/>
    <property type="match status" value="1"/>
</dbReference>
<dbReference type="PROSITE" id="PS50109">
    <property type="entry name" value="HIS_KIN"/>
    <property type="match status" value="1"/>
</dbReference>
<evidence type="ECO:0000256" key="8">
    <source>
        <dbReference type="ARBA" id="ARBA00022741"/>
    </source>
</evidence>
<evidence type="ECO:0000256" key="1">
    <source>
        <dbReference type="ARBA" id="ARBA00000085"/>
    </source>
</evidence>
<dbReference type="EMBL" id="CP154622">
    <property type="protein sequence ID" value="XAM40102.1"/>
    <property type="molecule type" value="Genomic_DNA"/>
</dbReference>
<dbReference type="SMART" id="SM00388">
    <property type="entry name" value="HisKA"/>
    <property type="match status" value="1"/>
</dbReference>
<keyword evidence="11 14" id="KW-1133">Transmembrane helix</keyword>
<dbReference type="PANTHER" id="PTHR45528">
    <property type="entry name" value="SENSOR HISTIDINE KINASE CPXA"/>
    <property type="match status" value="1"/>
</dbReference>
<keyword evidence="9" id="KW-0418">Kinase</keyword>
<evidence type="ECO:0000256" key="7">
    <source>
        <dbReference type="ARBA" id="ARBA00022692"/>
    </source>
</evidence>
<dbReference type="InterPro" id="IPR036097">
    <property type="entry name" value="HisK_dim/P_sf"/>
</dbReference>
<keyword evidence="10" id="KW-0067">ATP-binding</keyword>
<keyword evidence="6 16" id="KW-0808">Transferase</keyword>
<dbReference type="InterPro" id="IPR050398">
    <property type="entry name" value="HssS/ArlS-like"/>
</dbReference>
<organism evidence="16 17">
    <name type="scientific">Terrisporobacter petrolearius</name>
    <dbReference type="NCBI Taxonomy" id="1460447"/>
    <lineage>
        <taxon>Bacteria</taxon>
        <taxon>Bacillati</taxon>
        <taxon>Bacillota</taxon>
        <taxon>Clostridia</taxon>
        <taxon>Peptostreptococcales</taxon>
        <taxon>Peptostreptococcaceae</taxon>
        <taxon>Terrisporobacter</taxon>
    </lineage>
</organism>
<evidence type="ECO:0000313" key="17">
    <source>
        <dbReference type="Proteomes" id="UP001477947"/>
    </source>
</evidence>
<keyword evidence="17" id="KW-1185">Reference proteome</keyword>
<evidence type="ECO:0000256" key="4">
    <source>
        <dbReference type="ARBA" id="ARBA00022475"/>
    </source>
</evidence>
<feature type="transmembrane region" description="Helical" evidence="14">
    <location>
        <begin position="133"/>
        <end position="153"/>
    </location>
</feature>
<dbReference type="InterPro" id="IPR003594">
    <property type="entry name" value="HATPase_dom"/>
</dbReference>
<comment type="subcellular location">
    <subcellularLocation>
        <location evidence="2">Cell membrane</location>
        <topology evidence="2">Multi-pass membrane protein</topology>
    </subcellularLocation>
</comment>
<feature type="transmembrane region" description="Helical" evidence="14">
    <location>
        <begin position="38"/>
        <end position="55"/>
    </location>
</feature>
<accession>A0ABZ3FBG3</accession>
<feature type="transmembrane region" description="Helical" evidence="14">
    <location>
        <begin position="12"/>
        <end position="32"/>
    </location>
</feature>
<sequence>MDIKLINNKKERSLEMQISLVITSIFFTLLFLRRIMSIPFLILTIIEIFELVNMFKKCKSKEDILNKSIIFKVIFNKNINMDNKIVLIKAVIIIIVFMIVQVVIASGLNYMNIDYYTIMDNIFPDLNLYRGNNFISALIGIIFCDLIMALFIIKKLNKLVDIQFGVAELKKGNFDYKIDATKDDIFGKLAMDINNLGDNMSLEVEERLKSERMKTDLITNVSHDLKTPLTAIINYIELIKKENTDLVVKDYVEILDKRSQRLKVLIEDLFEASKVSSNDLELNLEKNDINQLLMQSIVEMDEAIENSQLDFIINVPEEEVYILADGRKTFRVFENLIYNILKYSLEGTRVYIDLMIRENKVNICLKNISKYPLNFDAKEITERFTRGDLSRNIEGSGLGLAIAKGLVEAQGGSLEIDILGDLFIATIEFDLINE</sequence>
<evidence type="ECO:0000256" key="14">
    <source>
        <dbReference type="SAM" id="Phobius"/>
    </source>
</evidence>
<evidence type="ECO:0000256" key="2">
    <source>
        <dbReference type="ARBA" id="ARBA00004651"/>
    </source>
</evidence>
<protein>
    <recommendedName>
        <fullName evidence="3">histidine kinase</fullName>
        <ecNumber evidence="3">2.7.13.3</ecNumber>
    </recommendedName>
</protein>
<evidence type="ECO:0000259" key="15">
    <source>
        <dbReference type="PROSITE" id="PS50109"/>
    </source>
</evidence>
<dbReference type="SUPFAM" id="SSF47384">
    <property type="entry name" value="Homodimeric domain of signal transducing histidine kinase"/>
    <property type="match status" value="1"/>
</dbReference>
<dbReference type="GO" id="GO:0016740">
    <property type="term" value="F:transferase activity"/>
    <property type="evidence" value="ECO:0007669"/>
    <property type="project" value="UniProtKB-KW"/>
</dbReference>
<proteinExistence type="predicted"/>
<evidence type="ECO:0000256" key="13">
    <source>
        <dbReference type="ARBA" id="ARBA00023136"/>
    </source>
</evidence>
<keyword evidence="8" id="KW-0547">Nucleotide-binding</keyword>
<feature type="transmembrane region" description="Helical" evidence="14">
    <location>
        <begin position="86"/>
        <end position="113"/>
    </location>
</feature>
<dbReference type="Pfam" id="PF00512">
    <property type="entry name" value="HisKA"/>
    <property type="match status" value="1"/>
</dbReference>
<evidence type="ECO:0000256" key="9">
    <source>
        <dbReference type="ARBA" id="ARBA00022777"/>
    </source>
</evidence>
<dbReference type="Gene3D" id="1.10.287.130">
    <property type="match status" value="1"/>
</dbReference>
<evidence type="ECO:0000256" key="12">
    <source>
        <dbReference type="ARBA" id="ARBA00023012"/>
    </source>
</evidence>
<dbReference type="InterPro" id="IPR005467">
    <property type="entry name" value="His_kinase_dom"/>
</dbReference>
<keyword evidence="5" id="KW-0597">Phosphoprotein</keyword>
<evidence type="ECO:0000313" key="16">
    <source>
        <dbReference type="EMBL" id="XAM40102.1"/>
    </source>
</evidence>
<keyword evidence="12" id="KW-0902">Two-component regulatory system</keyword>
<keyword evidence="4" id="KW-1003">Cell membrane</keyword>
<dbReference type="Proteomes" id="UP001477947">
    <property type="component" value="Chromosome"/>
</dbReference>
<keyword evidence="13 14" id="KW-0472">Membrane</keyword>
<reference evidence="16 17" key="1">
    <citation type="submission" date="2024-04" db="EMBL/GenBank/DDBJ databases">
        <title>Isolation and characterization of novel acetogenic strains of the genera Terrisporobacter and Acetoanaerobium.</title>
        <authorList>
            <person name="Boeer T."/>
            <person name="Schueler M.A."/>
            <person name="Lueschen A."/>
            <person name="Eysell L."/>
            <person name="Droege J."/>
            <person name="Heinemann M."/>
            <person name="Engelhardt L."/>
            <person name="Basen M."/>
            <person name="Daniel R."/>
        </authorList>
    </citation>
    <scope>NUCLEOTIDE SEQUENCE [LARGE SCALE GENOMIC DNA]</scope>
    <source>
        <strain evidence="16 17">ELB</strain>
    </source>
</reference>
<evidence type="ECO:0000256" key="11">
    <source>
        <dbReference type="ARBA" id="ARBA00022989"/>
    </source>
</evidence>
<dbReference type="InterPro" id="IPR003661">
    <property type="entry name" value="HisK_dim/P_dom"/>
</dbReference>
<dbReference type="PANTHER" id="PTHR45528:SF1">
    <property type="entry name" value="SENSOR HISTIDINE KINASE CPXA"/>
    <property type="match status" value="1"/>
</dbReference>
<dbReference type="SUPFAM" id="SSF55874">
    <property type="entry name" value="ATPase domain of HSP90 chaperone/DNA topoisomerase II/histidine kinase"/>
    <property type="match status" value="1"/>
</dbReference>
<evidence type="ECO:0000256" key="6">
    <source>
        <dbReference type="ARBA" id="ARBA00022679"/>
    </source>
</evidence>
<gene>
    <name evidence="16" type="primary">sasA_2</name>
    <name evidence="16" type="ORF">TPELB_04030</name>
</gene>
<dbReference type="SMART" id="SM00387">
    <property type="entry name" value="HATPase_c"/>
    <property type="match status" value="1"/>
</dbReference>
<name>A0ABZ3FBG3_9FIRM</name>
<dbReference type="CDD" id="cd00082">
    <property type="entry name" value="HisKA"/>
    <property type="match status" value="1"/>
</dbReference>